<dbReference type="HOGENOM" id="CLU_2144545_0_0_11"/>
<keyword evidence="2" id="KW-1185">Reference proteome</keyword>
<reference evidence="1 2" key="1">
    <citation type="submission" date="2014-12" db="EMBL/GenBank/DDBJ databases">
        <title>Complete genome sequence of Streptomyces vietnamensis strain GIMV4.0001, a genetic manipulable producer of the benzoisochromanequinone antibiotic granaticin.</title>
        <authorList>
            <person name="Deng M.R."/>
            <person name="Guo J."/>
            <person name="Ma L.Y."/>
            <person name="Feng G.D."/>
            <person name="Mo C.Y."/>
            <person name="Zhu H.H."/>
        </authorList>
    </citation>
    <scope>NUCLEOTIDE SEQUENCE [LARGE SCALE GENOMIC DNA]</scope>
    <source>
        <strain evidence="2">GIMV4.0001</strain>
    </source>
</reference>
<evidence type="ECO:0008006" key="3">
    <source>
        <dbReference type="Google" id="ProtNLM"/>
    </source>
</evidence>
<gene>
    <name evidence="1" type="ORF">SVTN_32110</name>
</gene>
<dbReference type="KEGG" id="svt:SVTN_32110"/>
<name>A0A0B5IIU7_9ACTN</name>
<dbReference type="EMBL" id="CP010407">
    <property type="protein sequence ID" value="AJF68314.1"/>
    <property type="molecule type" value="Genomic_DNA"/>
</dbReference>
<evidence type="ECO:0000313" key="2">
    <source>
        <dbReference type="Proteomes" id="UP000031774"/>
    </source>
</evidence>
<dbReference type="Gene3D" id="3.40.50.720">
    <property type="entry name" value="NAD(P)-binding Rossmann-like Domain"/>
    <property type="match status" value="1"/>
</dbReference>
<sequence>MVSAGAAAARGRAAVSSGRPAGAKIVLVGVCLRPDTVGPGVVAGRELDIRGSFGGSPGEYRQTLRDTAEGRIDAGAVVTGVTGLDGPAGAIAELGEPERHAEIVVGPSPVAG</sequence>
<dbReference type="RefSeq" id="WP_041132238.1">
    <property type="nucleotide sequence ID" value="NZ_CP010407.1"/>
</dbReference>
<dbReference type="AlphaFoldDB" id="A0A0B5IIU7"/>
<organism evidence="1 2">
    <name type="scientific">Streptomyces vietnamensis</name>
    <dbReference type="NCBI Taxonomy" id="362257"/>
    <lineage>
        <taxon>Bacteria</taxon>
        <taxon>Bacillati</taxon>
        <taxon>Actinomycetota</taxon>
        <taxon>Actinomycetes</taxon>
        <taxon>Kitasatosporales</taxon>
        <taxon>Streptomycetaceae</taxon>
        <taxon>Streptomyces</taxon>
    </lineage>
</organism>
<proteinExistence type="predicted"/>
<evidence type="ECO:0000313" key="1">
    <source>
        <dbReference type="EMBL" id="AJF68314.1"/>
    </source>
</evidence>
<dbReference type="Proteomes" id="UP000031774">
    <property type="component" value="Chromosome"/>
</dbReference>
<dbReference type="STRING" id="362257.SVTN_32110"/>
<accession>A0A0B5IIU7</accession>
<protein>
    <recommendedName>
        <fullName evidence="3">Alcohol dehydrogenase-like C-terminal domain-containing protein</fullName>
    </recommendedName>
</protein>
<dbReference type="Gene3D" id="3.90.180.10">
    <property type="entry name" value="Medium-chain alcohol dehydrogenases, catalytic domain"/>
    <property type="match status" value="1"/>
</dbReference>